<dbReference type="GO" id="GO:0046983">
    <property type="term" value="F:protein dimerization activity"/>
    <property type="evidence" value="ECO:0007669"/>
    <property type="project" value="InterPro"/>
</dbReference>
<dbReference type="Proteomes" id="UP000694388">
    <property type="component" value="Unplaced"/>
</dbReference>
<dbReference type="PANTHER" id="PTHR45913:SF19">
    <property type="entry name" value="LOW QUALITY PROTEIN: ZINC FINGER BED DOMAIN-CONTAINING PROTEIN 5-LIKE"/>
    <property type="match status" value="1"/>
</dbReference>
<evidence type="ECO:0000313" key="3">
    <source>
        <dbReference type="Proteomes" id="UP000694388"/>
    </source>
</evidence>
<accession>A0A8C4N9G9</accession>
<organism evidence="2 3">
    <name type="scientific">Eptatretus burgeri</name>
    <name type="common">Inshore hagfish</name>
    <dbReference type="NCBI Taxonomy" id="7764"/>
    <lineage>
        <taxon>Eukaryota</taxon>
        <taxon>Metazoa</taxon>
        <taxon>Chordata</taxon>
        <taxon>Craniata</taxon>
        <taxon>Vertebrata</taxon>
        <taxon>Cyclostomata</taxon>
        <taxon>Myxini</taxon>
        <taxon>Myxiniformes</taxon>
        <taxon>Myxinidae</taxon>
        <taxon>Eptatretinae</taxon>
        <taxon>Eptatretus</taxon>
    </lineage>
</organism>
<dbReference type="AlphaFoldDB" id="A0A8C4N9G9"/>
<sequence length="265" mass="30559">MGAEHVGLLFHTKVRWLSRGKCLFRLYELRVEVEIFLRDNENNLYVHFDNEEFVMMLAYLADIFGRLNEMNQSLQGRDVTVSDVQDKLAGLSARIEVWQARIKAWSTASFPFLDEHLQTQRIELPIGIKDCITRHLDNLSAEFKSYFDDAPLDVPRHKDPFNAKIEPTEDEAEELAELKVSKTMKLVFSNKEDHSTFWLPVQDAYPLLSKKASVMLIQFTTTYLCESGFSDLATIKTKSRNRLDVGNDIRLAVSKTEPDIRGLVR</sequence>
<dbReference type="SUPFAM" id="SSF53098">
    <property type="entry name" value="Ribonuclease H-like"/>
    <property type="match status" value="1"/>
</dbReference>
<keyword evidence="3" id="KW-1185">Reference proteome</keyword>
<name>A0A8C4N9G9_EPTBU</name>
<dbReference type="GeneTree" id="ENSGT00940000160436"/>
<protein>
    <recommendedName>
        <fullName evidence="1">HAT C-terminal dimerisation domain-containing protein</fullName>
    </recommendedName>
</protein>
<dbReference type="InterPro" id="IPR008906">
    <property type="entry name" value="HATC_C_dom"/>
</dbReference>
<reference evidence="2" key="1">
    <citation type="submission" date="2025-08" db="UniProtKB">
        <authorList>
            <consortium name="Ensembl"/>
        </authorList>
    </citation>
    <scope>IDENTIFICATION</scope>
</reference>
<dbReference type="PANTHER" id="PTHR45913">
    <property type="entry name" value="EPM2A-INTERACTING PROTEIN 1"/>
    <property type="match status" value="1"/>
</dbReference>
<evidence type="ECO:0000313" key="2">
    <source>
        <dbReference type="Ensembl" id="ENSEBUP00000003429.1"/>
    </source>
</evidence>
<feature type="domain" description="HAT C-terminal dimerisation" evidence="1">
    <location>
        <begin position="190"/>
        <end position="248"/>
    </location>
</feature>
<dbReference type="OMA" id="KIRIQNG"/>
<dbReference type="Ensembl" id="ENSEBUT00000003800.1">
    <property type="protein sequence ID" value="ENSEBUP00000003429.1"/>
    <property type="gene ID" value="ENSEBUG00000002497.1"/>
</dbReference>
<dbReference type="InterPro" id="IPR012337">
    <property type="entry name" value="RNaseH-like_sf"/>
</dbReference>
<dbReference type="Pfam" id="PF05699">
    <property type="entry name" value="Dimer_Tnp_hAT"/>
    <property type="match status" value="1"/>
</dbReference>
<reference evidence="2" key="2">
    <citation type="submission" date="2025-09" db="UniProtKB">
        <authorList>
            <consortium name="Ensembl"/>
        </authorList>
    </citation>
    <scope>IDENTIFICATION</scope>
</reference>
<evidence type="ECO:0000259" key="1">
    <source>
        <dbReference type="Pfam" id="PF05699"/>
    </source>
</evidence>
<proteinExistence type="predicted"/>